<reference evidence="4 5" key="1">
    <citation type="submission" date="2019-05" db="EMBL/GenBank/DDBJ databases">
        <title>Georgenia *** sp. nov., and Georgenia *** sp. nov., isolated from the intestinal contents of plateau pika (Ochotona curzoniae) in the Qinghai-Tibet plateau of China.</title>
        <authorList>
            <person name="Tian Z."/>
        </authorList>
    </citation>
    <scope>NUCLEOTIDE SEQUENCE [LARGE SCALE GENOMIC DNA]</scope>
    <source>
        <strain evidence="4 5">Z294</strain>
    </source>
</reference>
<keyword evidence="2" id="KW-1133">Transmembrane helix</keyword>
<feature type="transmembrane region" description="Helical" evidence="2">
    <location>
        <begin position="65"/>
        <end position="84"/>
    </location>
</feature>
<accession>A0ABX5VLK1</accession>
<protein>
    <submittedName>
        <fullName evidence="4">Transglutaminase domain-containing protein</fullName>
    </submittedName>
</protein>
<keyword evidence="2" id="KW-0812">Transmembrane</keyword>
<dbReference type="SUPFAM" id="SSF54001">
    <property type="entry name" value="Cysteine proteinases"/>
    <property type="match status" value="1"/>
</dbReference>
<dbReference type="RefSeq" id="WP_139948056.1">
    <property type="nucleotide sequence ID" value="NZ_CP040899.1"/>
</dbReference>
<dbReference type="PANTHER" id="PTHR42736:SF1">
    <property type="entry name" value="PROTEIN-GLUTAMINE GAMMA-GLUTAMYLTRANSFERASE"/>
    <property type="match status" value="1"/>
</dbReference>
<name>A0ABX5VLK1_9MICO</name>
<feature type="domain" description="Transglutaminase-like" evidence="3">
    <location>
        <begin position="541"/>
        <end position="611"/>
    </location>
</feature>
<dbReference type="InterPro" id="IPR052901">
    <property type="entry name" value="Bact_TGase-like"/>
</dbReference>
<sequence>MTADWPAAVARGRWVDSLLAVGAVLAVTWPIGGLLSTRPWTVPLVALLLLLVVVGSLVRAARVPAWLVLLAQLLALTSGLAVWAQEQRPGESAVTALSTLAVQGVDTIQHYAVPAPATPGLVLLVLAGTGLLALLVEAVGVTFRAAAVAGVPLLLVSAATASSTGTALDPRYFLLAAAAWLLLLTQQGRRTLARAQARSTVTTVDSGAVTSGGLHRLSVTARVMGLSALVLAVVLPGALPHLPPTVLLDRAGDPQAGSVSFTDTLDLAEDLADRSTAPVLRYRTDDPAPPPLRVSATTHYADGRWYPAESVAGPGDTEVRTPTQLFLAAHGVEVSTQTVTVTQNGMRAPQLAVPYPTSAVDLGDVPWTWDPVSEAVGVEAAPRTYEASYLKLGPLTTLPDSVGAPPQRLLDVVPVTEVQEDGGGWEMHLSRDGQPVEFVQPDGTRQRPFTDGSVEIVAPDGTAVRTFWGVDAADDALHVDPRSADRVRALATEITAGLTNQVEIALEIQRYLRGPDFTYSLTLADPVAGPDGEPLDPLSHFLETKQGYCTQFATAMVMLARATGIPARLAVGFLPGSEGLDGTRTVVASDAHAWPELYVNGLGWTRFEPTPSSRAGSAPFYATPGNEEEVPTVGADPTAGRPTPSAAAVDALDPRGGGTSLGWWDRNGRTVGQVALGLAGLAALLSVVPLAGAWRRWRLRHGPDVTQQIEGEWAGLVTGLADLGVPPPDEAATPRGLRDHYARELAADPPTLEALTRASARLEAARYAPRPPSLGTMGEDVRTVLDWRRRHTPRGRRLGAALLPADGTTHLRSLLPGSRPAAVDPVR</sequence>
<dbReference type="InterPro" id="IPR021878">
    <property type="entry name" value="TgpA_N"/>
</dbReference>
<feature type="region of interest" description="Disordered" evidence="1">
    <location>
        <begin position="613"/>
        <end position="652"/>
    </location>
</feature>
<dbReference type="Gene3D" id="3.10.620.30">
    <property type="match status" value="1"/>
</dbReference>
<evidence type="ECO:0000256" key="2">
    <source>
        <dbReference type="SAM" id="Phobius"/>
    </source>
</evidence>
<dbReference type="SMART" id="SM00460">
    <property type="entry name" value="TGc"/>
    <property type="match status" value="1"/>
</dbReference>
<organism evidence="4 5">
    <name type="scientific">Georgenia wutianyii</name>
    <dbReference type="NCBI Taxonomy" id="2585135"/>
    <lineage>
        <taxon>Bacteria</taxon>
        <taxon>Bacillati</taxon>
        <taxon>Actinomycetota</taxon>
        <taxon>Actinomycetes</taxon>
        <taxon>Micrococcales</taxon>
        <taxon>Bogoriellaceae</taxon>
        <taxon>Georgenia</taxon>
    </lineage>
</organism>
<keyword evidence="2" id="KW-0472">Membrane</keyword>
<proteinExistence type="predicted"/>
<dbReference type="Proteomes" id="UP000313948">
    <property type="component" value="Chromosome"/>
</dbReference>
<dbReference type="EMBL" id="CP040899">
    <property type="protein sequence ID" value="QDB78666.1"/>
    <property type="molecule type" value="Genomic_DNA"/>
</dbReference>
<keyword evidence="5" id="KW-1185">Reference proteome</keyword>
<evidence type="ECO:0000313" key="4">
    <source>
        <dbReference type="EMBL" id="QDB78666.1"/>
    </source>
</evidence>
<dbReference type="PANTHER" id="PTHR42736">
    <property type="entry name" value="PROTEIN-GLUTAMINE GAMMA-GLUTAMYLTRANSFERASE"/>
    <property type="match status" value="1"/>
</dbReference>
<feature type="transmembrane region" description="Helical" evidence="2">
    <location>
        <begin position="12"/>
        <end position="34"/>
    </location>
</feature>
<feature type="transmembrane region" description="Helical" evidence="2">
    <location>
        <begin position="143"/>
        <end position="160"/>
    </location>
</feature>
<gene>
    <name evidence="4" type="ORF">FE251_04190</name>
</gene>
<feature type="transmembrane region" description="Helical" evidence="2">
    <location>
        <begin position="40"/>
        <end position="58"/>
    </location>
</feature>
<feature type="transmembrane region" description="Helical" evidence="2">
    <location>
        <begin position="117"/>
        <end position="136"/>
    </location>
</feature>
<evidence type="ECO:0000259" key="3">
    <source>
        <dbReference type="SMART" id="SM00460"/>
    </source>
</evidence>
<dbReference type="Pfam" id="PF01841">
    <property type="entry name" value="Transglut_core"/>
    <property type="match status" value="1"/>
</dbReference>
<evidence type="ECO:0000313" key="5">
    <source>
        <dbReference type="Proteomes" id="UP000313948"/>
    </source>
</evidence>
<dbReference type="Pfam" id="PF11992">
    <property type="entry name" value="TgpA_N"/>
    <property type="match status" value="1"/>
</dbReference>
<dbReference type="InterPro" id="IPR002931">
    <property type="entry name" value="Transglutaminase-like"/>
</dbReference>
<evidence type="ECO:0000256" key="1">
    <source>
        <dbReference type="SAM" id="MobiDB-lite"/>
    </source>
</evidence>
<dbReference type="InterPro" id="IPR038765">
    <property type="entry name" value="Papain-like_cys_pep_sf"/>
</dbReference>